<dbReference type="EMBL" id="CP159253">
    <property type="protein sequence ID" value="XCG46749.1"/>
    <property type="molecule type" value="Genomic_DNA"/>
</dbReference>
<sequence>MKLKIVPKVKPNSDGEWIEVPTRYKSDPNCRSWVKTEELYADAIPDGYTLVGVESEPPEYPKLGQCNHASASWP</sequence>
<name>A0AAU8CIQ7_9HYPH</name>
<proteinExistence type="predicted"/>
<organism evidence="1">
    <name type="scientific">Mesorhizobium sp. WSM2240</name>
    <dbReference type="NCBI Taxonomy" id="3228851"/>
    <lineage>
        <taxon>Bacteria</taxon>
        <taxon>Pseudomonadati</taxon>
        <taxon>Pseudomonadota</taxon>
        <taxon>Alphaproteobacteria</taxon>
        <taxon>Hyphomicrobiales</taxon>
        <taxon>Phyllobacteriaceae</taxon>
        <taxon>Mesorhizobium</taxon>
    </lineage>
</organism>
<dbReference type="AlphaFoldDB" id="A0AAU8CIQ7"/>
<gene>
    <name evidence="1" type="ORF">ABVK50_15620</name>
</gene>
<accession>A0AAU8CIQ7</accession>
<protein>
    <submittedName>
        <fullName evidence="1">Uncharacterized protein</fullName>
    </submittedName>
</protein>
<evidence type="ECO:0000313" key="1">
    <source>
        <dbReference type="EMBL" id="XCG46749.1"/>
    </source>
</evidence>
<reference evidence="1" key="1">
    <citation type="submission" date="2024-06" db="EMBL/GenBank/DDBJ databases">
        <title>Mesorhizobium karijinii sp. nov., a symbiont of the iconic Swainsona formosa from arid Australia.</title>
        <authorList>
            <person name="Hill Y.J."/>
            <person name="Watkin E.L.J."/>
            <person name="O'Hara G.W."/>
            <person name="Terpolilli J."/>
            <person name="Tye M.L."/>
            <person name="Kohlmeier M.G."/>
        </authorList>
    </citation>
    <scope>NUCLEOTIDE SEQUENCE</scope>
    <source>
        <strain evidence="1">WSM2240</strain>
    </source>
</reference>
<dbReference type="RefSeq" id="WP_353645713.1">
    <property type="nucleotide sequence ID" value="NZ_CP159253.1"/>
</dbReference>